<comment type="caution">
    <text evidence="1">The sequence shown here is derived from an EMBL/GenBank/DDBJ whole genome shotgun (WGS) entry which is preliminary data.</text>
</comment>
<organism evidence="1 2">
    <name type="scientific">Steinernema carpocapsae</name>
    <name type="common">Entomopathogenic nematode</name>
    <dbReference type="NCBI Taxonomy" id="34508"/>
    <lineage>
        <taxon>Eukaryota</taxon>
        <taxon>Metazoa</taxon>
        <taxon>Ecdysozoa</taxon>
        <taxon>Nematoda</taxon>
        <taxon>Chromadorea</taxon>
        <taxon>Rhabditida</taxon>
        <taxon>Tylenchina</taxon>
        <taxon>Panagrolaimomorpha</taxon>
        <taxon>Strongyloidoidea</taxon>
        <taxon>Steinernematidae</taxon>
        <taxon>Steinernema</taxon>
    </lineage>
</organism>
<protein>
    <submittedName>
        <fullName evidence="1">Uncharacterized protein</fullName>
    </submittedName>
</protein>
<keyword evidence="2" id="KW-1185">Reference proteome</keyword>
<reference evidence="1 2" key="2">
    <citation type="journal article" date="2019" name="G3 (Bethesda)">
        <title>Hybrid Assembly of the Genome of the Entomopathogenic Nematode Steinernema carpocapsae Identifies the X-Chromosome.</title>
        <authorList>
            <person name="Serra L."/>
            <person name="Macchietto M."/>
            <person name="Macias-Munoz A."/>
            <person name="McGill C.J."/>
            <person name="Rodriguez I.M."/>
            <person name="Rodriguez B."/>
            <person name="Murad R."/>
            <person name="Mortazavi A."/>
        </authorList>
    </citation>
    <scope>NUCLEOTIDE SEQUENCE [LARGE SCALE GENOMIC DNA]</scope>
    <source>
        <strain evidence="1 2">ALL</strain>
    </source>
</reference>
<accession>A0A4U5M857</accession>
<sequence>MEFTPFHFIDQVLFQSCCDASALQELSSYWGEQADFLLNLGNFDLTIYCCYKHSKISYMSNVTINQLETFTLSSSQFLRNFRVTDECFPINYARITDSSIVTNTLNKYFGVMKIIPDNATLTLNYMIKDVRFLISDFLLELLTFFCKRHASKEVPFHNYWALPYANNVNQKFDENKPLTHLDLGTFSAADSYFESIAKCTQNTVFMTLQFETSKEPELLSRAAQIMVEWIRNNERENCEDRQNSWHQKEQKIENSCAKPCLGSFVYGAKLR</sequence>
<gene>
    <name evidence="1" type="ORF">L596_025562</name>
</gene>
<dbReference type="EMBL" id="AZBU02000009">
    <property type="protein sequence ID" value="TKR65108.1"/>
    <property type="molecule type" value="Genomic_DNA"/>
</dbReference>
<dbReference type="AlphaFoldDB" id="A0A4U5M857"/>
<dbReference type="Proteomes" id="UP000298663">
    <property type="component" value="Unassembled WGS sequence"/>
</dbReference>
<evidence type="ECO:0000313" key="2">
    <source>
        <dbReference type="Proteomes" id="UP000298663"/>
    </source>
</evidence>
<evidence type="ECO:0000313" key="1">
    <source>
        <dbReference type="EMBL" id="TKR65108.1"/>
    </source>
</evidence>
<proteinExistence type="predicted"/>
<name>A0A4U5M857_STECR</name>
<reference evidence="1 2" key="1">
    <citation type="journal article" date="2015" name="Genome Biol.">
        <title>Comparative genomics of Steinernema reveals deeply conserved gene regulatory networks.</title>
        <authorList>
            <person name="Dillman A.R."/>
            <person name="Macchietto M."/>
            <person name="Porter C.F."/>
            <person name="Rogers A."/>
            <person name="Williams B."/>
            <person name="Antoshechkin I."/>
            <person name="Lee M.M."/>
            <person name="Goodwin Z."/>
            <person name="Lu X."/>
            <person name="Lewis E.E."/>
            <person name="Goodrich-Blair H."/>
            <person name="Stock S.P."/>
            <person name="Adams B.J."/>
            <person name="Sternberg P.W."/>
            <person name="Mortazavi A."/>
        </authorList>
    </citation>
    <scope>NUCLEOTIDE SEQUENCE [LARGE SCALE GENOMIC DNA]</scope>
    <source>
        <strain evidence="1 2">ALL</strain>
    </source>
</reference>